<gene>
    <name evidence="3" type="ORF">LWC34_12985</name>
</gene>
<proteinExistence type="predicted"/>
<name>A0ABS8Z775_9PSEU</name>
<dbReference type="PANTHER" id="PTHR30137">
    <property type="entry name" value="LUCIFERASE-LIKE MONOOXYGENASE"/>
    <property type="match status" value="1"/>
</dbReference>
<dbReference type="RefSeq" id="WP_233725296.1">
    <property type="nucleotide sequence ID" value="NZ_JAJVCN010000001.1"/>
</dbReference>
<dbReference type="Gene3D" id="3.20.20.30">
    <property type="entry name" value="Luciferase-like domain"/>
    <property type="match status" value="1"/>
</dbReference>
<organism evidence="3 4">
    <name type="scientific">Kibdelosporangium philippinense</name>
    <dbReference type="NCBI Taxonomy" id="211113"/>
    <lineage>
        <taxon>Bacteria</taxon>
        <taxon>Bacillati</taxon>
        <taxon>Actinomycetota</taxon>
        <taxon>Actinomycetes</taxon>
        <taxon>Pseudonocardiales</taxon>
        <taxon>Pseudonocardiaceae</taxon>
        <taxon>Kibdelosporangium</taxon>
    </lineage>
</organism>
<reference evidence="3 4" key="1">
    <citation type="submission" date="2021-12" db="EMBL/GenBank/DDBJ databases">
        <title>Genome sequence of Kibdelosporangium philippinense ATCC 49844.</title>
        <authorList>
            <person name="Fedorov E.A."/>
            <person name="Omeragic M."/>
            <person name="Shalygina K.F."/>
            <person name="Maclea K.S."/>
        </authorList>
    </citation>
    <scope>NUCLEOTIDE SEQUENCE [LARGE SCALE GENOMIC DNA]</scope>
    <source>
        <strain evidence="3 4">ATCC 49844</strain>
    </source>
</reference>
<dbReference type="InterPro" id="IPR036661">
    <property type="entry name" value="Luciferase-like_sf"/>
</dbReference>
<evidence type="ECO:0000256" key="1">
    <source>
        <dbReference type="ARBA" id="ARBA00007789"/>
    </source>
</evidence>
<protein>
    <submittedName>
        <fullName evidence="3">LLM class flavin-dependent oxidoreductase</fullName>
    </submittedName>
</protein>
<evidence type="ECO:0000313" key="3">
    <source>
        <dbReference type="EMBL" id="MCE7003734.1"/>
    </source>
</evidence>
<evidence type="ECO:0000313" key="4">
    <source>
        <dbReference type="Proteomes" id="UP001521150"/>
    </source>
</evidence>
<dbReference type="Pfam" id="PF00296">
    <property type="entry name" value="Bac_luciferase"/>
    <property type="match status" value="1"/>
</dbReference>
<feature type="domain" description="Luciferase-like" evidence="2">
    <location>
        <begin position="23"/>
        <end position="307"/>
    </location>
</feature>
<evidence type="ECO:0000259" key="2">
    <source>
        <dbReference type="Pfam" id="PF00296"/>
    </source>
</evidence>
<comment type="similarity">
    <text evidence="1">To bacterial alkanal monooxygenase alpha and beta chains.</text>
</comment>
<dbReference type="Proteomes" id="UP001521150">
    <property type="component" value="Unassembled WGS sequence"/>
</dbReference>
<sequence>MTSIPAVPLSVLDIAPVMTRASPTTTLRNTLDLAKKTEAFGYKRYWVAEHHNTPNIASSAPAVLIAYIAGATATIRVGSGGVMLPNHPALVVAEQFGTLEAMHPGRIDLGIGRGPGTDPATAQMLRRSTDEPEFAEQLTELLTYFNGDGKCTVVPAPDKNLPIWLLGTSTRSAEMAGKLGLPFAFADHINGQMTVPSLEAYRASFQPSAQLEKPYAIVATQVIVADTDAHAEWLAGPVGLAMMRMRPDFQQRPTVGHKPFVSAEEAADYPYTPEQWQIVRDYLAAKNFGGPDSVRKKLADLLERTQADELMAITLVHNHADRVRSYELLAEIVGTRHEQVHLTGP</sequence>
<keyword evidence="4" id="KW-1185">Reference proteome</keyword>
<dbReference type="PANTHER" id="PTHR30137:SF6">
    <property type="entry name" value="LUCIFERASE-LIKE MONOOXYGENASE"/>
    <property type="match status" value="1"/>
</dbReference>
<accession>A0ABS8Z775</accession>
<dbReference type="InterPro" id="IPR011251">
    <property type="entry name" value="Luciferase-like_dom"/>
</dbReference>
<dbReference type="NCBIfam" id="TIGR03558">
    <property type="entry name" value="oxido_grp_1"/>
    <property type="match status" value="1"/>
</dbReference>
<dbReference type="InterPro" id="IPR019949">
    <property type="entry name" value="CmoO-like"/>
</dbReference>
<dbReference type="EMBL" id="JAJVCN010000001">
    <property type="protein sequence ID" value="MCE7003734.1"/>
    <property type="molecule type" value="Genomic_DNA"/>
</dbReference>
<dbReference type="SUPFAM" id="SSF51679">
    <property type="entry name" value="Bacterial luciferase-like"/>
    <property type="match status" value="1"/>
</dbReference>
<comment type="caution">
    <text evidence="3">The sequence shown here is derived from an EMBL/GenBank/DDBJ whole genome shotgun (WGS) entry which is preliminary data.</text>
</comment>
<dbReference type="InterPro" id="IPR050766">
    <property type="entry name" value="Bact_Lucif_Oxidored"/>
</dbReference>